<feature type="compositionally biased region" description="Low complexity" evidence="14">
    <location>
        <begin position="38"/>
        <end position="78"/>
    </location>
</feature>
<evidence type="ECO:0000256" key="1">
    <source>
        <dbReference type="ARBA" id="ARBA00004429"/>
    </source>
</evidence>
<evidence type="ECO:0000256" key="7">
    <source>
        <dbReference type="ARBA" id="ARBA00022927"/>
    </source>
</evidence>
<evidence type="ECO:0000256" key="2">
    <source>
        <dbReference type="ARBA" id="ARBA00010527"/>
    </source>
</evidence>
<dbReference type="InterPro" id="IPR047196">
    <property type="entry name" value="YidC_ALB_C"/>
</dbReference>
<dbReference type="HAMAP" id="MF_01810">
    <property type="entry name" value="YidC_type1"/>
    <property type="match status" value="1"/>
</dbReference>
<evidence type="ECO:0000313" key="18">
    <source>
        <dbReference type="Proteomes" id="UP000199468"/>
    </source>
</evidence>
<dbReference type="NCBIfam" id="TIGR03592">
    <property type="entry name" value="yidC_oxa1_cterm"/>
    <property type="match status" value="1"/>
</dbReference>
<evidence type="ECO:0000259" key="15">
    <source>
        <dbReference type="Pfam" id="PF02096"/>
    </source>
</evidence>
<evidence type="ECO:0000256" key="3">
    <source>
        <dbReference type="ARBA" id="ARBA00015325"/>
    </source>
</evidence>
<feature type="transmembrane region" description="Helical" evidence="13">
    <location>
        <begin position="6"/>
        <end position="27"/>
    </location>
</feature>
<dbReference type="InterPro" id="IPR028053">
    <property type="entry name" value="Membr_insert_YidC_N"/>
</dbReference>
<evidence type="ECO:0000256" key="13">
    <source>
        <dbReference type="HAMAP-Rule" id="MF_01810"/>
    </source>
</evidence>
<keyword evidence="18" id="KW-1185">Reference proteome</keyword>
<dbReference type="NCBIfam" id="NF002353">
    <property type="entry name" value="PRK01318.1-4"/>
    <property type="match status" value="1"/>
</dbReference>
<sequence>MMKEDNRNLLLAIVMSVVVLLGWQFFYGVPQMEKQKQIAQQTQQAQSQQAPATGSTPAPSTPGQPAGSAAPGTAAPQQIGTREQALAAGPRVKIDTPKIAGSLSLTGARIDDVSLKAYHETVDPKSANIVLLSPLGGPDAYYSDFGWVAAPGATVALPNATTVWTADNQVLNSAKPVTLSWDNGQGLTFKRIISVDDNAMFTIRDEVENKGSAAVTLFPYGQIVRHGKPHTLGYYVLHEGLVGYLGEQGLQEYTYDKLDKEPLLSPGTTGKTWKDAVGGFVGITDKYWAAAVVPDQQRKYEGRYSSVQTSTGHTYQADFLGESVAVAPGATASSNARLFAGAKEVAAINGYEESQQIKRFDLLIDWGWFYFFTKPLFFVLDWIYKHVGNFGVAILIVTVLLKGLFFPLANKSYASMAKMKALQPEMTAIRERYADDKMKQQQALMELYKTQKINPVAGCWPVLLQIPVFFALYKILFITIEMRHAPFFGWIHDLAAPDPTNLFNLFGLLPFTPPAMLHLGLWPIIMGITMFIQMKMNPEPPDPVQKMMFTWMPVFFTFLLGSFPAGLVIYWSWNNLLSVTQQGFIMRKNGVKIELFDNLKGMFGKKKPATAGGAPSPANTNKK</sequence>
<evidence type="ECO:0000256" key="8">
    <source>
        <dbReference type="ARBA" id="ARBA00022989"/>
    </source>
</evidence>
<comment type="subcellular location">
    <subcellularLocation>
        <location evidence="1">Cell inner membrane</location>
        <topology evidence="1">Multi-pass membrane protein</topology>
    </subcellularLocation>
    <subcellularLocation>
        <location evidence="13">Cell membrane</location>
        <topology evidence="13">Multi-pass membrane protein</topology>
    </subcellularLocation>
</comment>
<dbReference type="InterPro" id="IPR028055">
    <property type="entry name" value="YidC/Oxa/ALB_C"/>
</dbReference>
<evidence type="ECO:0000256" key="14">
    <source>
        <dbReference type="SAM" id="MobiDB-lite"/>
    </source>
</evidence>
<keyword evidence="8 13" id="KW-1133">Transmembrane helix</keyword>
<comment type="similarity">
    <text evidence="2 13">Belongs to the OXA1/ALB3/YidC family. Type 1 subfamily.</text>
</comment>
<name>A0ABY0P6J4_9HYPH</name>
<evidence type="ECO:0000256" key="4">
    <source>
        <dbReference type="ARBA" id="ARBA00022448"/>
    </source>
</evidence>
<comment type="caution">
    <text evidence="17">The sequence shown here is derived from an EMBL/GenBank/DDBJ whole genome shotgun (WGS) entry which is preliminary data.</text>
</comment>
<dbReference type="NCBIfam" id="TIGR03593">
    <property type="entry name" value="yidC_nterm"/>
    <property type="match status" value="1"/>
</dbReference>
<dbReference type="EMBL" id="FNBZ01000004">
    <property type="protein sequence ID" value="SDG57087.1"/>
    <property type="molecule type" value="Genomic_DNA"/>
</dbReference>
<organism evidence="17 18">
    <name type="scientific">Bosea robiniae</name>
    <dbReference type="NCBI Taxonomy" id="1036780"/>
    <lineage>
        <taxon>Bacteria</taxon>
        <taxon>Pseudomonadati</taxon>
        <taxon>Pseudomonadota</taxon>
        <taxon>Alphaproteobacteria</taxon>
        <taxon>Hyphomicrobiales</taxon>
        <taxon>Boseaceae</taxon>
        <taxon>Bosea</taxon>
    </lineage>
</organism>
<protein>
    <recommendedName>
        <fullName evidence="3 13">Membrane protein insertase YidC</fullName>
    </recommendedName>
    <alternativeName>
        <fullName evidence="12 13">Foldase YidC</fullName>
    </alternativeName>
    <alternativeName>
        <fullName evidence="11 13">Membrane integrase YidC</fullName>
    </alternativeName>
    <alternativeName>
        <fullName evidence="13">Membrane protein YidC</fullName>
    </alternativeName>
</protein>
<dbReference type="PRINTS" id="PR00701">
    <property type="entry name" value="60KDINNERMP"/>
</dbReference>
<evidence type="ECO:0000313" key="17">
    <source>
        <dbReference type="EMBL" id="SDG57087.1"/>
    </source>
</evidence>
<accession>A0ABY0P6J4</accession>
<dbReference type="PRINTS" id="PR01900">
    <property type="entry name" value="YIDCPROTEIN"/>
</dbReference>
<feature type="domain" description="Membrane insertase YidC N-terminal" evidence="16">
    <location>
        <begin position="91"/>
        <end position="378"/>
    </location>
</feature>
<feature type="domain" description="Membrane insertase YidC/Oxa/ALB C-terminal" evidence="15">
    <location>
        <begin position="390"/>
        <end position="587"/>
    </location>
</feature>
<keyword evidence="10 13" id="KW-0143">Chaperone</keyword>
<dbReference type="Pfam" id="PF14849">
    <property type="entry name" value="YidC_periplas"/>
    <property type="match status" value="1"/>
</dbReference>
<dbReference type="CDD" id="cd19961">
    <property type="entry name" value="EcYidC-like_peri"/>
    <property type="match status" value="1"/>
</dbReference>
<keyword evidence="7 13" id="KW-0653">Protein transport</keyword>
<feature type="transmembrane region" description="Helical" evidence="13">
    <location>
        <begin position="553"/>
        <end position="573"/>
    </location>
</feature>
<feature type="transmembrane region" description="Helical" evidence="13">
    <location>
        <begin position="390"/>
        <end position="409"/>
    </location>
</feature>
<reference evidence="17 18" key="1">
    <citation type="submission" date="2016-10" db="EMBL/GenBank/DDBJ databases">
        <authorList>
            <person name="Varghese N."/>
            <person name="Submissions S."/>
        </authorList>
    </citation>
    <scope>NUCLEOTIDE SEQUENCE [LARGE SCALE GENOMIC DNA]</scope>
    <source>
        <strain evidence="17 18">DSM 26672</strain>
    </source>
</reference>
<dbReference type="Pfam" id="PF02096">
    <property type="entry name" value="60KD_IMP"/>
    <property type="match status" value="1"/>
</dbReference>
<keyword evidence="5 13" id="KW-1003">Cell membrane</keyword>
<feature type="region of interest" description="Disordered" evidence="14">
    <location>
        <begin position="38"/>
        <end position="79"/>
    </location>
</feature>
<evidence type="ECO:0000256" key="6">
    <source>
        <dbReference type="ARBA" id="ARBA00022692"/>
    </source>
</evidence>
<dbReference type="PANTHER" id="PTHR12428:SF65">
    <property type="entry name" value="CYTOCHROME C OXIDASE ASSEMBLY PROTEIN COX18, MITOCHONDRIAL"/>
    <property type="match status" value="1"/>
</dbReference>
<dbReference type="InterPro" id="IPR038221">
    <property type="entry name" value="YidC_periplasmic_sf"/>
</dbReference>
<dbReference type="InterPro" id="IPR019998">
    <property type="entry name" value="Membr_insert_YidC"/>
</dbReference>
<keyword evidence="9 13" id="KW-0472">Membrane</keyword>
<evidence type="ECO:0000259" key="16">
    <source>
        <dbReference type="Pfam" id="PF14849"/>
    </source>
</evidence>
<evidence type="ECO:0000256" key="9">
    <source>
        <dbReference type="ARBA" id="ARBA00023136"/>
    </source>
</evidence>
<dbReference type="Gene3D" id="2.70.98.90">
    <property type="match status" value="1"/>
</dbReference>
<keyword evidence="4 13" id="KW-0813">Transport</keyword>
<dbReference type="PANTHER" id="PTHR12428">
    <property type="entry name" value="OXA1"/>
    <property type="match status" value="1"/>
</dbReference>
<comment type="function">
    <text evidence="13">Required for the insertion and/or proper folding and/or complex formation of integral membrane proteins into the membrane. Involved in integration of membrane proteins that insert both dependently and independently of the Sec translocase complex, as well as at least some lipoproteins. Aids folding of multispanning membrane proteins.</text>
</comment>
<evidence type="ECO:0000256" key="12">
    <source>
        <dbReference type="ARBA" id="ARBA00033342"/>
    </source>
</evidence>
<comment type="subunit">
    <text evidence="13">Interacts with the Sec translocase complex via SecD. Specifically interacts with transmembrane segments of nascent integral membrane proteins during membrane integration.</text>
</comment>
<evidence type="ECO:0000256" key="10">
    <source>
        <dbReference type="ARBA" id="ARBA00023186"/>
    </source>
</evidence>
<proteinExistence type="inferred from homology"/>
<dbReference type="InterPro" id="IPR001708">
    <property type="entry name" value="YidC/ALB3/OXA1/COX18"/>
</dbReference>
<keyword evidence="6 13" id="KW-0812">Transmembrane</keyword>
<feature type="transmembrane region" description="Helical" evidence="13">
    <location>
        <begin position="515"/>
        <end position="532"/>
    </location>
</feature>
<gene>
    <name evidence="13" type="primary">yidC</name>
    <name evidence="17" type="ORF">SAMN05421844_104378</name>
</gene>
<feature type="transmembrane region" description="Helical" evidence="13">
    <location>
        <begin position="459"/>
        <end position="480"/>
    </location>
</feature>
<evidence type="ECO:0000256" key="5">
    <source>
        <dbReference type="ARBA" id="ARBA00022475"/>
    </source>
</evidence>
<dbReference type="CDD" id="cd20070">
    <property type="entry name" value="5TM_YidC_Alb3"/>
    <property type="match status" value="1"/>
</dbReference>
<evidence type="ECO:0000256" key="11">
    <source>
        <dbReference type="ARBA" id="ARBA00033245"/>
    </source>
</evidence>
<dbReference type="Proteomes" id="UP000199468">
    <property type="component" value="Unassembled WGS sequence"/>
</dbReference>